<protein>
    <submittedName>
        <fullName evidence="1">Uncharacterized protein</fullName>
    </submittedName>
</protein>
<gene>
    <name evidence="1" type="ORF">BCV71DRAFT_270609</name>
</gene>
<sequence>PPKGIIRVVTSEAENVYSTESMKKQYPQSKSVHRFRIDIKLVVEAEEGGIDVTVGECTKNDDSRSINDNAKLLRECKDTIGGLVNSEKHEC</sequence>
<proteinExistence type="predicted"/>
<organism evidence="1 2">
    <name type="scientific">Rhizopus microsporus</name>
    <dbReference type="NCBI Taxonomy" id="58291"/>
    <lineage>
        <taxon>Eukaryota</taxon>
        <taxon>Fungi</taxon>
        <taxon>Fungi incertae sedis</taxon>
        <taxon>Mucoromycota</taxon>
        <taxon>Mucoromycotina</taxon>
        <taxon>Mucoromycetes</taxon>
        <taxon>Mucorales</taxon>
        <taxon>Mucorineae</taxon>
        <taxon>Rhizopodaceae</taxon>
        <taxon>Rhizopus</taxon>
    </lineage>
</organism>
<accession>A0A1X0RYH4</accession>
<evidence type="ECO:0000313" key="1">
    <source>
        <dbReference type="EMBL" id="ORE17044.1"/>
    </source>
</evidence>
<dbReference type="AlphaFoldDB" id="A0A1X0RYH4"/>
<name>A0A1X0RYH4_RHIZD</name>
<dbReference type="EMBL" id="KV921367">
    <property type="protein sequence ID" value="ORE17044.1"/>
    <property type="molecule type" value="Genomic_DNA"/>
</dbReference>
<reference evidence="1 2" key="1">
    <citation type="journal article" date="2016" name="Proc. Natl. Acad. Sci. U.S.A.">
        <title>Lipid metabolic changes in an early divergent fungus govern the establishment of a mutualistic symbiosis with endobacteria.</title>
        <authorList>
            <person name="Lastovetsky O.A."/>
            <person name="Gaspar M.L."/>
            <person name="Mondo S.J."/>
            <person name="LaButti K.M."/>
            <person name="Sandor L."/>
            <person name="Grigoriev I.V."/>
            <person name="Henry S.A."/>
            <person name="Pawlowska T.E."/>
        </authorList>
    </citation>
    <scope>NUCLEOTIDE SEQUENCE [LARGE SCALE GENOMIC DNA]</scope>
    <source>
        <strain evidence="1 2">ATCC 11559</strain>
    </source>
</reference>
<dbReference type="Proteomes" id="UP000242381">
    <property type="component" value="Unassembled WGS sequence"/>
</dbReference>
<evidence type="ECO:0000313" key="2">
    <source>
        <dbReference type="Proteomes" id="UP000242381"/>
    </source>
</evidence>
<feature type="non-terminal residue" evidence="1">
    <location>
        <position position="1"/>
    </location>
</feature>